<accession>A0ABN1PCM4</accession>
<comment type="caution">
    <text evidence="1">The sequence shown here is derived from an EMBL/GenBank/DDBJ whole genome shotgun (WGS) entry which is preliminary data.</text>
</comment>
<sequence>MIDFQGKPIGWLTLADLAAVSVDARPSTAVREVVRPLPQDGIVGVDTPAGEVLRRSIGPAGLVVTQADGRAVGVIGVDDVRRAAELQGLRTGAVRTR</sequence>
<proteinExistence type="predicted"/>
<dbReference type="SUPFAM" id="SSF54631">
    <property type="entry name" value="CBS-domain pair"/>
    <property type="match status" value="1"/>
</dbReference>
<organism evidence="1 2">
    <name type="scientific">Pseudonocardia zijingensis</name>
    <dbReference type="NCBI Taxonomy" id="153376"/>
    <lineage>
        <taxon>Bacteria</taxon>
        <taxon>Bacillati</taxon>
        <taxon>Actinomycetota</taxon>
        <taxon>Actinomycetes</taxon>
        <taxon>Pseudonocardiales</taxon>
        <taxon>Pseudonocardiaceae</taxon>
        <taxon>Pseudonocardia</taxon>
    </lineage>
</organism>
<keyword evidence="2" id="KW-1185">Reference proteome</keyword>
<dbReference type="InterPro" id="IPR046342">
    <property type="entry name" value="CBS_dom_sf"/>
</dbReference>
<evidence type="ECO:0008006" key="3">
    <source>
        <dbReference type="Google" id="ProtNLM"/>
    </source>
</evidence>
<reference evidence="1 2" key="1">
    <citation type="journal article" date="2019" name="Int. J. Syst. Evol. Microbiol.">
        <title>The Global Catalogue of Microorganisms (GCM) 10K type strain sequencing project: providing services to taxonomists for standard genome sequencing and annotation.</title>
        <authorList>
            <consortium name="The Broad Institute Genomics Platform"/>
            <consortium name="The Broad Institute Genome Sequencing Center for Infectious Disease"/>
            <person name="Wu L."/>
            <person name="Ma J."/>
        </authorList>
    </citation>
    <scope>NUCLEOTIDE SEQUENCE [LARGE SCALE GENOMIC DNA]</scope>
    <source>
        <strain evidence="1 2">JCM 11117</strain>
    </source>
</reference>
<gene>
    <name evidence="1" type="ORF">GCM10009559_11310</name>
</gene>
<evidence type="ECO:0000313" key="1">
    <source>
        <dbReference type="EMBL" id="GAA0926252.1"/>
    </source>
</evidence>
<dbReference type="Proteomes" id="UP001499967">
    <property type="component" value="Unassembled WGS sequence"/>
</dbReference>
<evidence type="ECO:0000313" key="2">
    <source>
        <dbReference type="Proteomes" id="UP001499967"/>
    </source>
</evidence>
<name>A0ABN1PCM4_9PSEU</name>
<protein>
    <recommendedName>
        <fullName evidence="3">CBS domain protein</fullName>
    </recommendedName>
</protein>
<dbReference type="EMBL" id="BAAAHP010000031">
    <property type="protein sequence ID" value="GAA0926252.1"/>
    <property type="molecule type" value="Genomic_DNA"/>
</dbReference>